<dbReference type="Pfam" id="PF05593">
    <property type="entry name" value="RHS_repeat"/>
    <property type="match status" value="1"/>
</dbReference>
<accession>A0A8S5MMU6</accession>
<sequence length="762" mass="83471">MAAIGYTYSGGRLSQLDRKTYRSGAAQHQYYNFAYNVWGQTTATKVGSRTLSTNTYYNYVNDDTARGGNLKSTTYANGDSVSYTYDRFDRLVRKSYNSGSYVAYAYNAEGSLARLSYGDSTGELASYRFEYDSLGRLIRSAELDADGGTVQRTEHIYDGYNRLSRQSWTLGGKTYTEYYSYDDATDGSMTSFRTTAEQTLHFTYDALRRLQKTTVTDGSGTLFTVARSYYTTGGKATTRTEYFNYRMPNGSLIAGDRYVYDALGNITELQEAELASGSSARRTKVRYTYDGQNQLRTETRYTYSSNTDTTGTSVTYTYNYDTAGNLQSVQKNGATVQTYTYGDSQWRDLLTKVGGTTISYDASGNPKNWYNGTTYTGLTWKNGRQLAQITTGGRTSAYRYDADGIRTYKKVGSVAHEYRTLNGKVVYEKIGSGSTAKIMIFSYDAQGRPFAVKYSTNNGGSYITYFYALNQQGDVVKIFRSLPSRDSNGNLNGLTEAVYATYTYDAWGNILSQSGSMASTNPLRYRGYYYDSETGFYYLQSRYYDPATRRFINADVYSSTDSSDAISCNMFAYCGNNPTSRSDETGDFWNFIVGAVVGAVVNAVSTAVDAVKEGGLDALSDGKTWAKIGVSAAGGLVSGALAASGVGLGASILGNTAISMAQNAANQAIDNGGLKSFDVGDMVIDGFIGGISAIPGGKGMKNTVKLDTLNKRLTKKLFSGSAQVAKQGIKYYYSQTKTLYKEYLIKPILKSAATAKILSSIT</sequence>
<dbReference type="EMBL" id="BK014939">
    <property type="protein sequence ID" value="DAD83598.1"/>
    <property type="molecule type" value="Genomic_DNA"/>
</dbReference>
<dbReference type="NCBIfam" id="TIGR03696">
    <property type="entry name" value="Rhs_assc_core"/>
    <property type="match status" value="1"/>
</dbReference>
<evidence type="ECO:0000313" key="1">
    <source>
        <dbReference type="EMBL" id="DAD83598.1"/>
    </source>
</evidence>
<dbReference type="InterPro" id="IPR022385">
    <property type="entry name" value="Rhs_assc_core"/>
</dbReference>
<dbReference type="PANTHER" id="PTHR32305:SF15">
    <property type="entry name" value="PROTEIN RHSA-RELATED"/>
    <property type="match status" value="1"/>
</dbReference>
<protein>
    <submittedName>
        <fullName evidence="1">RHS repeat-associated core domain</fullName>
    </submittedName>
</protein>
<dbReference type="Gene3D" id="2.180.10.10">
    <property type="entry name" value="RHS repeat-associated core"/>
    <property type="match status" value="1"/>
</dbReference>
<proteinExistence type="predicted"/>
<name>A0A8S5MMU6_9CAUD</name>
<reference evidence="1" key="1">
    <citation type="journal article" date="2021" name="Proc. Natl. Acad. Sci. U.S.A.">
        <title>A Catalog of Tens of Thousands of Viruses from Human Metagenomes Reveals Hidden Associations with Chronic Diseases.</title>
        <authorList>
            <person name="Tisza M.J."/>
            <person name="Buck C.B."/>
        </authorList>
    </citation>
    <scope>NUCLEOTIDE SEQUENCE</scope>
    <source>
        <strain evidence="1">Ct89Z21</strain>
    </source>
</reference>
<organism evidence="1">
    <name type="scientific">Siphoviridae sp. ct89Z21</name>
    <dbReference type="NCBI Taxonomy" id="2826168"/>
    <lineage>
        <taxon>Viruses</taxon>
        <taxon>Duplodnaviria</taxon>
        <taxon>Heunggongvirae</taxon>
        <taxon>Uroviricota</taxon>
        <taxon>Caudoviricetes</taxon>
    </lineage>
</organism>
<dbReference type="InterPro" id="IPR050708">
    <property type="entry name" value="T6SS_VgrG/RHS"/>
</dbReference>
<dbReference type="InterPro" id="IPR031325">
    <property type="entry name" value="RHS_repeat"/>
</dbReference>
<dbReference type="PANTHER" id="PTHR32305">
    <property type="match status" value="1"/>
</dbReference>